<dbReference type="AlphaFoldDB" id="A0A6S7HZ68"/>
<dbReference type="CDD" id="cd00143">
    <property type="entry name" value="PP2Cc"/>
    <property type="match status" value="1"/>
</dbReference>
<accession>A0A6S7HZ68</accession>
<sequence length="473" mass="52067">MTSTNEEESSEEESSDNEDGGVSKNPILRNRYAARKGNCKKCLACCHKILFKYSLITSALTNLFVVWKSEKANDMNDDDIMIVLKQAIMGVEKGFFDSIGDELVEKTLIEEEIAGLNQYDAAQQYPVKVERLRTIEQEIACGTTAVVALIYNNRLFVTNVGNCRAVLCTTDNNGRLHVQQLSTDHIIGNENELIRLSNLGLDVENIRRGPKFGNHESTRCIGDYTVKGGYKEFDLLSAAIDEPVIAEPESFGGIPIDESFYCLVLMSDGLYKSLEDSKVLSQDVNVEILGLVTAELQAQSTINGVCQAVVDRICRYHHDGFMSQNKLCERRDDMTLLVRLFNAQLGGNTPSPVSPLTNFHPFSGQNNLGFLQFPFPANGGVWTSTSPALRPPFSTLGKSSGLLAVPPKTTLSFTTAPMVAGDSQETFPAGQAVLPADADETDGDFVECYVDFSEYYKAIEIHGEDYVINSVQL</sequence>
<dbReference type="EMBL" id="CACRXK020003281">
    <property type="protein sequence ID" value="CAB3998147.1"/>
    <property type="molecule type" value="Genomic_DNA"/>
</dbReference>
<dbReference type="PANTHER" id="PTHR13832:SF533">
    <property type="entry name" value="TGF-BETA-ACTIVATED KINASE 1 AND MAP3K7-BINDING PROTEIN 1"/>
    <property type="match status" value="1"/>
</dbReference>
<feature type="compositionally biased region" description="Acidic residues" evidence="1">
    <location>
        <begin position="1"/>
        <end position="19"/>
    </location>
</feature>
<dbReference type="InterPro" id="IPR015655">
    <property type="entry name" value="PP2C"/>
</dbReference>
<proteinExistence type="predicted"/>
<name>A0A6S7HZ68_PARCT</name>
<keyword evidence="2" id="KW-0418">Kinase</keyword>
<dbReference type="PANTHER" id="PTHR13832">
    <property type="entry name" value="PROTEIN PHOSPHATASE 2C"/>
    <property type="match status" value="1"/>
</dbReference>
<dbReference type="SMART" id="SM00332">
    <property type="entry name" value="PP2Cc"/>
    <property type="match status" value="1"/>
</dbReference>
<protein>
    <submittedName>
        <fullName evidence="2">TGF-beta-activated kinase 1 and MAP3K7-binding 1-like isoform X2</fullName>
    </submittedName>
</protein>
<keyword evidence="3" id="KW-1185">Reference proteome</keyword>
<comment type="caution">
    <text evidence="2">The sequence shown here is derived from an EMBL/GenBank/DDBJ whole genome shotgun (WGS) entry which is preliminary data.</text>
</comment>
<dbReference type="InterPro" id="IPR036457">
    <property type="entry name" value="PPM-type-like_dom_sf"/>
</dbReference>
<keyword evidence="2" id="KW-0808">Transferase</keyword>
<dbReference type="Proteomes" id="UP001152795">
    <property type="component" value="Unassembled WGS sequence"/>
</dbReference>
<feature type="region of interest" description="Disordered" evidence="1">
    <location>
        <begin position="1"/>
        <end position="24"/>
    </location>
</feature>
<reference evidence="2" key="1">
    <citation type="submission" date="2020-04" db="EMBL/GenBank/DDBJ databases">
        <authorList>
            <person name="Alioto T."/>
            <person name="Alioto T."/>
            <person name="Gomez Garrido J."/>
        </authorList>
    </citation>
    <scope>NUCLEOTIDE SEQUENCE</scope>
    <source>
        <strain evidence="2">A484AB</strain>
    </source>
</reference>
<organism evidence="2 3">
    <name type="scientific">Paramuricea clavata</name>
    <name type="common">Red gorgonian</name>
    <name type="synonym">Violescent sea-whip</name>
    <dbReference type="NCBI Taxonomy" id="317549"/>
    <lineage>
        <taxon>Eukaryota</taxon>
        <taxon>Metazoa</taxon>
        <taxon>Cnidaria</taxon>
        <taxon>Anthozoa</taxon>
        <taxon>Octocorallia</taxon>
        <taxon>Malacalcyonacea</taxon>
        <taxon>Plexauridae</taxon>
        <taxon>Paramuricea</taxon>
    </lineage>
</organism>
<evidence type="ECO:0000313" key="3">
    <source>
        <dbReference type="Proteomes" id="UP001152795"/>
    </source>
</evidence>
<dbReference type="Pfam" id="PF00481">
    <property type="entry name" value="PP2C"/>
    <property type="match status" value="1"/>
</dbReference>
<dbReference type="Gene3D" id="3.60.40.10">
    <property type="entry name" value="PPM-type phosphatase domain"/>
    <property type="match status" value="1"/>
</dbReference>
<evidence type="ECO:0000256" key="1">
    <source>
        <dbReference type="SAM" id="MobiDB-lite"/>
    </source>
</evidence>
<gene>
    <name evidence="2" type="ORF">PACLA_8A062659</name>
</gene>
<dbReference type="PROSITE" id="PS51746">
    <property type="entry name" value="PPM_2"/>
    <property type="match status" value="1"/>
</dbReference>
<dbReference type="OrthoDB" id="10049211at2759"/>
<evidence type="ECO:0000313" key="2">
    <source>
        <dbReference type="EMBL" id="CAB3998147.1"/>
    </source>
</evidence>
<dbReference type="GO" id="GO:0016301">
    <property type="term" value="F:kinase activity"/>
    <property type="evidence" value="ECO:0007669"/>
    <property type="project" value="UniProtKB-KW"/>
</dbReference>
<dbReference type="InterPro" id="IPR001932">
    <property type="entry name" value="PPM-type_phosphatase-like_dom"/>
</dbReference>
<dbReference type="GO" id="GO:0004722">
    <property type="term" value="F:protein serine/threonine phosphatase activity"/>
    <property type="evidence" value="ECO:0007669"/>
    <property type="project" value="InterPro"/>
</dbReference>
<dbReference type="SUPFAM" id="SSF81606">
    <property type="entry name" value="PP2C-like"/>
    <property type="match status" value="1"/>
</dbReference>